<dbReference type="PANTHER" id="PTHR47472">
    <property type="entry name" value="PROPIONYL-COA CARBOXYLASE"/>
    <property type="match status" value="1"/>
</dbReference>
<evidence type="ECO:0000313" key="3">
    <source>
        <dbReference type="Proteomes" id="UP000823927"/>
    </source>
</evidence>
<feature type="domain" description="Acyclic terpene utilisation N-terminal" evidence="1">
    <location>
        <begin position="4"/>
        <end position="445"/>
    </location>
</feature>
<reference evidence="2" key="1">
    <citation type="submission" date="2020-10" db="EMBL/GenBank/DDBJ databases">
        <authorList>
            <person name="Gilroy R."/>
        </authorList>
    </citation>
    <scope>NUCLEOTIDE SEQUENCE</scope>
    <source>
        <strain evidence="2">CHK178-757</strain>
    </source>
</reference>
<gene>
    <name evidence="2" type="ORF">IAB46_01525</name>
</gene>
<dbReference type="AlphaFoldDB" id="A0A9D1F2B3"/>
<dbReference type="Proteomes" id="UP000823927">
    <property type="component" value="Unassembled WGS sequence"/>
</dbReference>
<sequence length="449" mass="48946">MKTIRIGSGAGYGGDRIEPAIDLMERGNLDYIIFECLAERTIALAQLRKLKDPEKGYNDLFEYRMKRILPVLSRKKVKVITNMGAANPLSAMKKAVEMAKALGVSNLKIAAVTGDDVFDKLDQYGDYTVIETGKPLKELQGTKLSANAYIGAAGIVEALKNGADIIITGRVADPALVVGPLAYEFGYSFEDYDMLGKCTIAGHLLECAGQVTGGYFCDPGKKDVPDLWNLGFPIAEFSQDGSLVITKLENTGGVVNEMTCKEQIIYELQDPSKYFTPDCTADFSQVSVHQEGKDRVRISGVTGNKHNGMYKTSIGYKDCYIGEGQISYGGTTALERARLAAAIIKKRLEIAGCEYEELRIDEMGVNSLYHDAVSSHITDARPAEVRLRVAARTKDRENAEIIGNEVEALYTNGPAGGGGAVKSVREIISIASILIPREDIQIHVDYMEV</sequence>
<proteinExistence type="predicted"/>
<reference evidence="2" key="2">
    <citation type="journal article" date="2021" name="PeerJ">
        <title>Extensive microbial diversity within the chicken gut microbiome revealed by metagenomics and culture.</title>
        <authorList>
            <person name="Gilroy R."/>
            <person name="Ravi A."/>
            <person name="Getino M."/>
            <person name="Pursley I."/>
            <person name="Horton D.L."/>
            <person name="Alikhan N.F."/>
            <person name="Baker D."/>
            <person name="Gharbi K."/>
            <person name="Hall N."/>
            <person name="Watson M."/>
            <person name="Adriaenssens E.M."/>
            <person name="Foster-Nyarko E."/>
            <person name="Jarju S."/>
            <person name="Secka A."/>
            <person name="Antonio M."/>
            <person name="Oren A."/>
            <person name="Chaudhuri R.R."/>
            <person name="La Ragione R."/>
            <person name="Hildebrand F."/>
            <person name="Pallen M.J."/>
        </authorList>
    </citation>
    <scope>NUCLEOTIDE SEQUENCE</scope>
    <source>
        <strain evidence="2">CHK178-757</strain>
    </source>
</reference>
<organism evidence="2 3">
    <name type="scientific">Candidatus Scybalocola faecigallinarum</name>
    <dbReference type="NCBI Taxonomy" id="2840941"/>
    <lineage>
        <taxon>Bacteria</taxon>
        <taxon>Bacillati</taxon>
        <taxon>Bacillota</taxon>
        <taxon>Clostridia</taxon>
        <taxon>Lachnospirales</taxon>
        <taxon>Lachnospiraceae</taxon>
        <taxon>Lachnospiraceae incertae sedis</taxon>
        <taxon>Candidatus Scybalocola (ex Gilroy et al. 2021)</taxon>
    </lineage>
</organism>
<evidence type="ECO:0000313" key="2">
    <source>
        <dbReference type="EMBL" id="HIS46236.1"/>
    </source>
</evidence>
<comment type="caution">
    <text evidence="2">The sequence shown here is derived from an EMBL/GenBank/DDBJ whole genome shotgun (WGS) entry which is preliminary data.</text>
</comment>
<dbReference type="EMBL" id="DVIT01000006">
    <property type="protein sequence ID" value="HIS46236.1"/>
    <property type="molecule type" value="Genomic_DNA"/>
</dbReference>
<accession>A0A9D1F2B3</accession>
<dbReference type="PANTHER" id="PTHR47472:SF1">
    <property type="entry name" value="DUF1446-DOMAIN-CONTAINING PROTEIN"/>
    <property type="match status" value="1"/>
</dbReference>
<name>A0A9D1F2B3_9FIRM</name>
<evidence type="ECO:0000259" key="1">
    <source>
        <dbReference type="Pfam" id="PF07287"/>
    </source>
</evidence>
<dbReference type="InterPro" id="IPR010839">
    <property type="entry name" value="AtuA_N"/>
</dbReference>
<dbReference type="Pfam" id="PF07287">
    <property type="entry name" value="AtuA"/>
    <property type="match status" value="1"/>
</dbReference>
<protein>
    <submittedName>
        <fullName evidence="2">DUF1446 domain-containing protein</fullName>
    </submittedName>
</protein>